<name>A0A809RAJ9_9BACT</name>
<evidence type="ECO:0000313" key="3">
    <source>
        <dbReference type="Proteomes" id="UP000662873"/>
    </source>
</evidence>
<dbReference type="NCBIfam" id="TIGR00731">
    <property type="entry name" value="bL25_bact_ctc"/>
    <property type="match status" value="1"/>
</dbReference>
<dbReference type="GO" id="GO:0022625">
    <property type="term" value="C:cytosolic large ribosomal subunit"/>
    <property type="evidence" value="ECO:0007669"/>
    <property type="project" value="TreeGrafter"/>
</dbReference>
<dbReference type="PANTHER" id="PTHR33284">
    <property type="entry name" value="RIBOSOMAL PROTEIN L25/GLN-TRNA SYNTHETASE, ANTI-CODON-BINDING DOMAIN-CONTAINING PROTEIN"/>
    <property type="match status" value="1"/>
</dbReference>
<protein>
    <submittedName>
        <fullName evidence="2">50S ribosomal protein L25</fullName>
    </submittedName>
</protein>
<dbReference type="InterPro" id="IPR020057">
    <property type="entry name" value="Ribosomal_bL25_b-dom"/>
</dbReference>
<dbReference type="GO" id="GO:0006412">
    <property type="term" value="P:translation"/>
    <property type="evidence" value="ECO:0007669"/>
    <property type="project" value="InterPro"/>
</dbReference>
<keyword evidence="2" id="KW-0689">Ribosomal protein</keyword>
<feature type="domain" description="Large ribosomal subunit protein bL25 beta" evidence="1">
    <location>
        <begin position="100"/>
        <end position="181"/>
    </location>
</feature>
<dbReference type="InterPro" id="IPR001021">
    <property type="entry name" value="Ribosomal_bL25_long"/>
</dbReference>
<dbReference type="KEGG" id="npy:NPRO_20950"/>
<dbReference type="GO" id="GO:0008097">
    <property type="term" value="F:5S rRNA binding"/>
    <property type="evidence" value="ECO:0007669"/>
    <property type="project" value="InterPro"/>
</dbReference>
<evidence type="ECO:0000259" key="1">
    <source>
        <dbReference type="Pfam" id="PF14693"/>
    </source>
</evidence>
<dbReference type="InterPro" id="IPR020930">
    <property type="entry name" value="Ribosomal_uL5_bac-type"/>
</dbReference>
<organism evidence="2 3">
    <name type="scientific">Candidatus Nitrosymbiomonas proteolyticus</name>
    <dbReference type="NCBI Taxonomy" id="2608984"/>
    <lineage>
        <taxon>Bacteria</taxon>
        <taxon>Bacillati</taxon>
        <taxon>Armatimonadota</taxon>
        <taxon>Armatimonadota incertae sedis</taxon>
        <taxon>Candidatus Nitrosymbiomonas</taxon>
    </lineage>
</organism>
<gene>
    <name evidence="2" type="ORF">NPRO_20950</name>
</gene>
<dbReference type="InterPro" id="IPR011035">
    <property type="entry name" value="Ribosomal_bL25/Gln-tRNA_synth"/>
</dbReference>
<dbReference type="EMBL" id="AP021858">
    <property type="protein sequence ID" value="BBO24500.1"/>
    <property type="molecule type" value="Genomic_DNA"/>
</dbReference>
<dbReference type="Proteomes" id="UP000662873">
    <property type="component" value="Chromosome"/>
</dbReference>
<dbReference type="Pfam" id="PF14693">
    <property type="entry name" value="Ribosomal_TL5_C"/>
    <property type="match status" value="1"/>
</dbReference>
<keyword evidence="2" id="KW-0687">Ribonucleoprotein</keyword>
<dbReference type="PANTHER" id="PTHR33284:SF1">
    <property type="entry name" value="RIBOSOMAL PROTEIN L25_GLN-TRNA SYNTHETASE, ANTI-CODON-BINDING DOMAIN-CONTAINING PROTEIN"/>
    <property type="match status" value="1"/>
</dbReference>
<dbReference type="AlphaFoldDB" id="A0A809RAJ9"/>
<evidence type="ECO:0000313" key="2">
    <source>
        <dbReference type="EMBL" id="BBO24500.1"/>
    </source>
</evidence>
<sequence>MTVLHAEYAGKSPTLPGFSNRDSVLLMELVEKGKAESKIQTPLSEFKRALSENRGVALFELHIKDDPKVRNVIVQQVRRNPSGEGIQTLTLREVADAESIRVHVPIVSSGTPKASGAGTAILAQPVSHVRIRARVSRVPDSIAVDVSKLGLSERVVASQLSLPEGVELISDPETVLFELEVPTSTVRVM</sequence>
<dbReference type="InterPro" id="IPR037121">
    <property type="entry name" value="Ribosomal_bL25_C"/>
</dbReference>
<reference evidence="2" key="1">
    <citation type="journal article" name="DNA Res.">
        <title>The physiological potential of anammox bacteria as revealed by their core genome structure.</title>
        <authorList>
            <person name="Okubo T."/>
            <person name="Toyoda A."/>
            <person name="Fukuhara K."/>
            <person name="Uchiyama I."/>
            <person name="Harigaya Y."/>
            <person name="Kuroiwa M."/>
            <person name="Suzuki T."/>
            <person name="Murakami Y."/>
            <person name="Suwa Y."/>
            <person name="Takami H."/>
        </authorList>
    </citation>
    <scope>NUCLEOTIDE SEQUENCE</scope>
    <source>
        <strain evidence="2">317325-2</strain>
    </source>
</reference>
<dbReference type="SUPFAM" id="SSF50715">
    <property type="entry name" value="Ribosomal protein L25-like"/>
    <property type="match status" value="1"/>
</dbReference>
<dbReference type="GO" id="GO:0003735">
    <property type="term" value="F:structural constituent of ribosome"/>
    <property type="evidence" value="ECO:0007669"/>
    <property type="project" value="InterPro"/>
</dbReference>
<accession>A0A809RAJ9</accession>
<dbReference type="Gene3D" id="2.170.120.20">
    <property type="entry name" value="Ribosomal protein L25, beta domain"/>
    <property type="match status" value="1"/>
</dbReference>
<proteinExistence type="predicted"/>